<dbReference type="EMBL" id="CM042882">
    <property type="protein sequence ID" value="KAI4381417.1"/>
    <property type="molecule type" value="Genomic_DNA"/>
</dbReference>
<comment type="caution">
    <text evidence="1">The sequence shown here is derived from an EMBL/GenBank/DDBJ whole genome shotgun (WGS) entry which is preliminary data.</text>
</comment>
<accession>A0ACB9RR01</accession>
<protein>
    <submittedName>
        <fullName evidence="1">Uncharacterized protein</fullName>
    </submittedName>
</protein>
<reference evidence="2" key="1">
    <citation type="journal article" date="2023" name="Front. Plant Sci.">
        <title>Chromosomal-level genome assembly of Melastoma candidum provides insights into trichome evolution.</title>
        <authorList>
            <person name="Zhong Y."/>
            <person name="Wu W."/>
            <person name="Sun C."/>
            <person name="Zou P."/>
            <person name="Liu Y."/>
            <person name="Dai S."/>
            <person name="Zhou R."/>
        </authorList>
    </citation>
    <scope>NUCLEOTIDE SEQUENCE [LARGE SCALE GENOMIC DNA]</scope>
</reference>
<gene>
    <name evidence="1" type="ORF">MLD38_007488</name>
</gene>
<organism evidence="1 2">
    <name type="scientific">Melastoma candidum</name>
    <dbReference type="NCBI Taxonomy" id="119954"/>
    <lineage>
        <taxon>Eukaryota</taxon>
        <taxon>Viridiplantae</taxon>
        <taxon>Streptophyta</taxon>
        <taxon>Embryophyta</taxon>
        <taxon>Tracheophyta</taxon>
        <taxon>Spermatophyta</taxon>
        <taxon>Magnoliopsida</taxon>
        <taxon>eudicotyledons</taxon>
        <taxon>Gunneridae</taxon>
        <taxon>Pentapetalae</taxon>
        <taxon>rosids</taxon>
        <taxon>malvids</taxon>
        <taxon>Myrtales</taxon>
        <taxon>Melastomataceae</taxon>
        <taxon>Melastomatoideae</taxon>
        <taxon>Melastomateae</taxon>
        <taxon>Melastoma</taxon>
    </lineage>
</organism>
<name>A0ACB9RR01_9MYRT</name>
<evidence type="ECO:0000313" key="1">
    <source>
        <dbReference type="EMBL" id="KAI4381417.1"/>
    </source>
</evidence>
<keyword evidence="2" id="KW-1185">Reference proteome</keyword>
<evidence type="ECO:0000313" key="2">
    <source>
        <dbReference type="Proteomes" id="UP001057402"/>
    </source>
</evidence>
<dbReference type="Proteomes" id="UP001057402">
    <property type="component" value="Chromosome 3"/>
</dbReference>
<proteinExistence type="predicted"/>
<sequence>MERAKMEEHMQRELESIKLERESLAVETEQDENNMFENLKIKHIQLLQDIETMKEDFEATLSGRHDDQEKALLVSEEKRREVETETRALKKSKQILEINKKQLKENQQEINKDIDQLMVMSHKHKDQRLHLSRERDDFLLVAKKLRNCDTCGEMIRGFILSDLQMPLTGDEEVLPLEQRVLELSNNLVNKSYLDGSPMQASVDVSPRSFSAGPTSFLRKCASKIFRLLPGERGTVSVSPQQEWMPLAEDKKNPQEHEPVEDKAETSVQIFRDHATVMESSSDKVEGSDRRPTPSVDGGTQFTMAKDGVKSRDSVGILKAPRQAIINRMKAKVKGLLTVLSSSDARAAEDSADLINSGRKETYANGDGKTADGMVEIVPSSSLGVRKRDEDLPSSHDRQARRVEFSEEKVMGFETVDVVERTGDATSEHRNDFDDETNAIEQFPNEDETMLNEDDSYDDDSDEDSAFYSSILMGHRPICGQ</sequence>